<evidence type="ECO:0000313" key="1">
    <source>
        <dbReference type="EMBL" id="CAG8650352.1"/>
    </source>
</evidence>
<reference evidence="1" key="1">
    <citation type="submission" date="2021-06" db="EMBL/GenBank/DDBJ databases">
        <authorList>
            <person name="Kallberg Y."/>
            <person name="Tangrot J."/>
            <person name="Rosling A."/>
        </authorList>
    </citation>
    <scope>NUCLEOTIDE SEQUENCE</scope>
    <source>
        <strain evidence="1">CL356</strain>
    </source>
</reference>
<gene>
    <name evidence="1" type="ORF">ACOLOM_LOCUS8229</name>
</gene>
<dbReference type="EMBL" id="CAJVPT010020739">
    <property type="protein sequence ID" value="CAG8650352.1"/>
    <property type="molecule type" value="Genomic_DNA"/>
</dbReference>
<protein>
    <submittedName>
        <fullName evidence="1">16099_t:CDS:1</fullName>
    </submittedName>
</protein>
<feature type="non-terminal residue" evidence="1">
    <location>
        <position position="381"/>
    </location>
</feature>
<dbReference type="Proteomes" id="UP000789525">
    <property type="component" value="Unassembled WGS sequence"/>
</dbReference>
<name>A0ACA9NKB0_9GLOM</name>
<keyword evidence="2" id="KW-1185">Reference proteome</keyword>
<proteinExistence type="predicted"/>
<comment type="caution">
    <text evidence="1">The sequence shown here is derived from an EMBL/GenBank/DDBJ whole genome shotgun (WGS) entry which is preliminary data.</text>
</comment>
<sequence length="381" mass="42814">MATALNALVQSLVPSTRRDERLKADLVEDALHILNRYADELSPSRRSTVAATLVDPGRSTLASYPRIFEANDSLRFSNLLARLLDQSKAQILREYRAKHGRSHIPEPLLLRDALYLLQGISGKYVKFSDGKNDSEVTVVFTDDPRINLPSPTRALILRLSELGHLYVRVSKWSLCHHLQSQLTEYYRLIAVLESQMSQSQGDMNDPRPAGIKDEESGLTLRRLEVWVDEWRLRMRMMSVCVEGCQESSGGALVSLIYGYTDNGDPFVRKFTDQLLEDRWLFAGELHDPYSEFFVAANPELAHLQYTHASSNANTGTLTGDGGFAGVEDDERNESDEARNNGLKLWEGKYQFRSEMLPSFVGEAFGKKTGLPLEASLTILGE</sequence>
<accession>A0ACA9NKB0</accession>
<evidence type="ECO:0000313" key="2">
    <source>
        <dbReference type="Proteomes" id="UP000789525"/>
    </source>
</evidence>
<organism evidence="1 2">
    <name type="scientific">Acaulospora colombiana</name>
    <dbReference type="NCBI Taxonomy" id="27376"/>
    <lineage>
        <taxon>Eukaryota</taxon>
        <taxon>Fungi</taxon>
        <taxon>Fungi incertae sedis</taxon>
        <taxon>Mucoromycota</taxon>
        <taxon>Glomeromycotina</taxon>
        <taxon>Glomeromycetes</taxon>
        <taxon>Diversisporales</taxon>
        <taxon>Acaulosporaceae</taxon>
        <taxon>Acaulospora</taxon>
    </lineage>
</organism>